<feature type="transmembrane region" description="Helical" evidence="4">
    <location>
        <begin position="656"/>
        <end position="682"/>
    </location>
</feature>
<feature type="domain" description="PABS" evidence="6">
    <location>
        <begin position="205"/>
        <end position="458"/>
    </location>
</feature>
<keyword evidence="2 4" id="KW-0808">Transferase</keyword>
<sequence length="747" mass="85240">MHKHCLSFVFFLKGFVALCAQTLLIRELFVVSHGNELSFGIIFCIWVISGAVGCIISGHIKKQTTYLFLTLLFFEVLWLFAGLIIIRVHQVIFGLNPGEIINIPQMICLVFITAGIFNFLQGIRFVTGGIILKKQIPDNKAAGLLYGWEGAGALVAGLVFAFVLQRYTDPFQTAGIIMLLDFISAACVFSFDRNYFVRTAWLVLFGFIILSFFYPSVSIYSTLNNKTLMKQWRTKNPPQYYVNTHYGNITVLNDNGQMSFMVDGCLLFTLPHSDVEWIEDVSHFPLLYAKQTDNILVIGAGTKGIIPEILKYNPEGIDCVEIDPELVKITSEYAGSYFSEYRDKRIHFIIDDPVGFLRKSKKKWDVILVDAGLPISLKTARFYTKEFYIVAKEHLNEDGIFYTVIEGSPDYMARPLVDVHKIVYGTLNRVFPVVNIICDYYTGYLAVNKRDAPVFSSDFLIHRFQQKNIATKVISEFYIRDKLDQEKTKKFTTMIMPFDAINSLYRPIIIIPALKHWFYLLTRGVREISIRYFFRALFIVLIFMILIGIIYLLKMCDKKTMALQITVLSTGMLSVAWELVYLFVFQMGFGSIYFYLSVLTGLFMGGLTAGSILCSFYLHRIKNPECLLFIWQIAQAIFAIVSIGFIFLFSKVMIPMAFFFILMIILGFFSGWEFPLINTIYLKNTSNFQKSISGFYAVDLIGSGIGSILTTILFVPFFGLITSGILFFVIRVFAGLVVWKYIFIKGV</sequence>
<dbReference type="HAMAP" id="MF_00198">
    <property type="entry name" value="Spermidine_synth"/>
    <property type="match status" value="1"/>
</dbReference>
<feature type="transmembrane region" description="Helical" evidence="4">
    <location>
        <begin position="66"/>
        <end position="86"/>
    </location>
</feature>
<feature type="transmembrane region" description="Helical" evidence="4">
    <location>
        <begin position="532"/>
        <end position="553"/>
    </location>
</feature>
<dbReference type="InterPro" id="IPR029063">
    <property type="entry name" value="SAM-dependent_MTases_sf"/>
</dbReference>
<name>A0A1V6C8T8_UNCT6</name>
<dbReference type="GO" id="GO:0005886">
    <property type="term" value="C:plasma membrane"/>
    <property type="evidence" value="ECO:0007669"/>
    <property type="project" value="UniProtKB-SubCell"/>
</dbReference>
<feature type="binding site" evidence="4">
    <location>
        <position position="321"/>
    </location>
    <ligand>
        <name>S-methyl-5'-thioadenosine</name>
        <dbReference type="ChEBI" id="CHEBI:17509"/>
    </ligand>
</feature>
<gene>
    <name evidence="4 7" type="primary">speE</name>
    <name evidence="7" type="ORF">BWX89_01048</name>
</gene>
<dbReference type="UniPathway" id="UPA00248">
    <property type="reaction ID" value="UER00314"/>
</dbReference>
<comment type="pathway">
    <text evidence="4">Amine and polyamine biosynthesis; spermidine biosynthesis; spermidine from putrescine: step 1/1.</text>
</comment>
<comment type="similarity">
    <text evidence="1 4">Belongs to the spermidine/spermine synthase family.</text>
</comment>
<reference evidence="7" key="1">
    <citation type="submission" date="2017-02" db="EMBL/GenBank/DDBJ databases">
        <title>Delving into the versatile metabolic prowess of the omnipresent phylum Bacteroidetes.</title>
        <authorList>
            <person name="Nobu M.K."/>
            <person name="Mei R."/>
            <person name="Narihiro T."/>
            <person name="Kuroda K."/>
            <person name="Liu W.-T."/>
        </authorList>
    </citation>
    <scope>NUCLEOTIDE SEQUENCE</scope>
    <source>
        <strain evidence="7">ADurb.Bin131</strain>
    </source>
</reference>
<dbReference type="SUPFAM" id="SSF53335">
    <property type="entry name" value="S-adenosyl-L-methionine-dependent methyltransferases"/>
    <property type="match status" value="1"/>
</dbReference>
<feature type="transmembrane region" description="Helical" evidence="4">
    <location>
        <begin position="203"/>
        <end position="223"/>
    </location>
</feature>
<keyword evidence="4" id="KW-0472">Membrane</keyword>
<evidence type="ECO:0000259" key="6">
    <source>
        <dbReference type="PROSITE" id="PS51006"/>
    </source>
</evidence>
<evidence type="ECO:0000256" key="1">
    <source>
        <dbReference type="ARBA" id="ARBA00007867"/>
    </source>
</evidence>
<dbReference type="EC" id="2.5.1.16" evidence="4"/>
<keyword evidence="3 4" id="KW-0620">Polyamine biosynthesis</keyword>
<dbReference type="Pfam" id="PF01564">
    <property type="entry name" value="Spermine_synth"/>
    <property type="match status" value="1"/>
</dbReference>
<feature type="transmembrane region" description="Helical" evidence="4">
    <location>
        <begin position="592"/>
        <end position="614"/>
    </location>
</feature>
<feature type="transmembrane region" description="Helical" evidence="4">
    <location>
        <begin position="107"/>
        <end position="132"/>
    </location>
</feature>
<dbReference type="CDD" id="cd02440">
    <property type="entry name" value="AdoMet_MTases"/>
    <property type="match status" value="1"/>
</dbReference>
<comment type="caution">
    <text evidence="7">The sequence shown here is derived from an EMBL/GenBank/DDBJ whole genome shotgun (WGS) entry which is preliminary data.</text>
</comment>
<evidence type="ECO:0000256" key="4">
    <source>
        <dbReference type="HAMAP-Rule" id="MF_00198"/>
    </source>
</evidence>
<accession>A0A1V6C8T8</accession>
<comment type="catalytic activity">
    <reaction evidence="4">
        <text>S-adenosyl 3-(methylsulfanyl)propylamine + putrescine = S-methyl-5'-thioadenosine + spermidine + H(+)</text>
        <dbReference type="Rhea" id="RHEA:12721"/>
        <dbReference type="ChEBI" id="CHEBI:15378"/>
        <dbReference type="ChEBI" id="CHEBI:17509"/>
        <dbReference type="ChEBI" id="CHEBI:57443"/>
        <dbReference type="ChEBI" id="CHEBI:57834"/>
        <dbReference type="ChEBI" id="CHEBI:326268"/>
        <dbReference type="EC" id="2.5.1.16"/>
    </reaction>
</comment>
<dbReference type="Proteomes" id="UP000485562">
    <property type="component" value="Unassembled WGS sequence"/>
</dbReference>
<dbReference type="GO" id="GO:0005829">
    <property type="term" value="C:cytosol"/>
    <property type="evidence" value="ECO:0007669"/>
    <property type="project" value="TreeGrafter"/>
</dbReference>
<dbReference type="AlphaFoldDB" id="A0A1V6C8T8"/>
<keyword evidence="4" id="KW-1003">Cell membrane</keyword>
<dbReference type="PANTHER" id="PTHR11558">
    <property type="entry name" value="SPERMIDINE/SPERMINE SYNTHASE"/>
    <property type="match status" value="1"/>
</dbReference>
<feature type="transmembrane region" description="Helical" evidence="4">
    <location>
        <begin position="6"/>
        <end position="25"/>
    </location>
</feature>
<dbReference type="Gene3D" id="3.40.50.150">
    <property type="entry name" value="Vaccinia Virus protein VP39"/>
    <property type="match status" value="1"/>
</dbReference>
<feature type="transmembrane region" description="Helical" evidence="4">
    <location>
        <begin position="694"/>
        <end position="718"/>
    </location>
</feature>
<organism evidence="7">
    <name type="scientific">candidate division TA06 bacterium ADurb.Bin131</name>
    <dbReference type="NCBI Taxonomy" id="1852827"/>
    <lineage>
        <taxon>Bacteria</taxon>
        <taxon>Bacteria division TA06</taxon>
    </lineage>
</organism>
<evidence type="ECO:0000256" key="5">
    <source>
        <dbReference type="PROSITE-ProRule" id="PRU00354"/>
    </source>
</evidence>
<proteinExistence type="inferred from homology"/>
<protein>
    <recommendedName>
        <fullName evidence="4">Polyamine aminopropyltransferase</fullName>
    </recommendedName>
    <alternativeName>
        <fullName evidence="4">Putrescine aminopropyltransferase</fullName>
        <shortName evidence="4">PAPT</shortName>
    </alternativeName>
    <alternativeName>
        <fullName evidence="4">Spermidine synthase</fullName>
        <shortName evidence="4">SPDS</shortName>
        <shortName evidence="4">SPDSY</shortName>
        <ecNumber evidence="4">2.5.1.16</ecNumber>
    </alternativeName>
</protein>
<keyword evidence="4" id="KW-1133">Transmembrane helix</keyword>
<feature type="transmembrane region" description="Helical" evidence="4">
    <location>
        <begin position="724"/>
        <end position="743"/>
    </location>
</feature>
<dbReference type="InterPro" id="IPR001045">
    <property type="entry name" value="Spermi_synthase"/>
</dbReference>
<comment type="caution">
    <text evidence="4">Lacks conserved residue(s) required for the propagation of feature annotation.</text>
</comment>
<feature type="transmembrane region" description="Helical" evidence="4">
    <location>
        <begin position="171"/>
        <end position="191"/>
    </location>
</feature>
<dbReference type="InterPro" id="IPR030374">
    <property type="entry name" value="PABS"/>
</dbReference>
<evidence type="ECO:0000256" key="3">
    <source>
        <dbReference type="ARBA" id="ARBA00023115"/>
    </source>
</evidence>
<comment type="function">
    <text evidence="4">Catalyzes the irreversible transfer of a propylamine group from the amino donor S-adenosylmethioninamine (decarboxy-AdoMet) to putrescine (1,4-diaminobutane) to yield spermidine.</text>
</comment>
<evidence type="ECO:0000256" key="2">
    <source>
        <dbReference type="ARBA" id="ARBA00022679"/>
    </source>
</evidence>
<keyword evidence="4" id="KW-0812">Transmembrane</keyword>
<keyword evidence="4" id="KW-0745">Spermidine biosynthesis</keyword>
<comment type="subunit">
    <text evidence="4">Homodimer or homotetramer.</text>
</comment>
<feature type="active site" description="Proton acceptor" evidence="4 5">
    <location>
        <position position="370"/>
    </location>
</feature>
<feature type="transmembrane region" description="Helical" evidence="4">
    <location>
        <begin position="37"/>
        <end position="60"/>
    </location>
</feature>
<dbReference type="GO" id="GO:0004766">
    <property type="term" value="F:spermidine synthase activity"/>
    <property type="evidence" value="ECO:0007669"/>
    <property type="project" value="UniProtKB-UniRule"/>
</dbReference>
<dbReference type="PANTHER" id="PTHR11558:SF11">
    <property type="entry name" value="SPERMIDINE SYNTHASE"/>
    <property type="match status" value="1"/>
</dbReference>
<feature type="transmembrane region" description="Helical" evidence="4">
    <location>
        <begin position="144"/>
        <end position="164"/>
    </location>
</feature>
<evidence type="ECO:0000313" key="7">
    <source>
        <dbReference type="EMBL" id="OQB73250.1"/>
    </source>
</evidence>
<comment type="subcellular location">
    <subcellularLocation>
        <location evidence="4">Cell membrane</location>
        <topology evidence="4">Multi-pass membrane protein</topology>
    </subcellularLocation>
</comment>
<dbReference type="PROSITE" id="PS51006">
    <property type="entry name" value="PABS_2"/>
    <property type="match status" value="1"/>
</dbReference>
<feature type="transmembrane region" description="Helical" evidence="4">
    <location>
        <begin position="565"/>
        <end position="586"/>
    </location>
</feature>
<feature type="transmembrane region" description="Helical" evidence="4">
    <location>
        <begin position="626"/>
        <end position="650"/>
    </location>
</feature>
<dbReference type="GO" id="GO:0008295">
    <property type="term" value="P:spermidine biosynthetic process"/>
    <property type="evidence" value="ECO:0007669"/>
    <property type="project" value="UniProtKB-UniRule"/>
</dbReference>
<dbReference type="EMBL" id="MWDQ01000089">
    <property type="protein sequence ID" value="OQB73250.1"/>
    <property type="molecule type" value="Genomic_DNA"/>
</dbReference>